<keyword evidence="2 6" id="KW-0808">Transferase</keyword>
<dbReference type="Gene3D" id="3.40.1190.20">
    <property type="match status" value="1"/>
</dbReference>
<dbReference type="PANTHER" id="PTHR46566">
    <property type="entry name" value="1-PHOSPHOFRUCTOKINASE-RELATED"/>
    <property type="match status" value="1"/>
</dbReference>
<comment type="similarity">
    <text evidence="6">Belongs to the carbohydrate kinase PfkB family. LacC subfamily.</text>
</comment>
<keyword evidence="6" id="KW-0423">Lactose metabolism</keyword>
<dbReference type="UniPathway" id="UPA00704">
    <property type="reaction ID" value="UER00715"/>
</dbReference>
<dbReference type="Pfam" id="PF00294">
    <property type="entry name" value="PfkB"/>
    <property type="match status" value="1"/>
</dbReference>
<dbReference type="GO" id="GO:0009024">
    <property type="term" value="F:tagatose-6-phosphate kinase activity"/>
    <property type="evidence" value="ECO:0007669"/>
    <property type="project" value="UniProtKB-EC"/>
</dbReference>
<dbReference type="InterPro" id="IPR029056">
    <property type="entry name" value="Ribokinase-like"/>
</dbReference>
<dbReference type="EC" id="2.7.1.144" evidence="6"/>
<evidence type="ECO:0000256" key="4">
    <source>
        <dbReference type="ARBA" id="ARBA00022777"/>
    </source>
</evidence>
<dbReference type="PIRSF" id="PIRSF000535">
    <property type="entry name" value="1PFK/6PFK/LacC"/>
    <property type="match status" value="1"/>
</dbReference>
<dbReference type="Proteomes" id="UP000286773">
    <property type="component" value="Unassembled WGS sequence"/>
</dbReference>
<evidence type="ECO:0000256" key="2">
    <source>
        <dbReference type="ARBA" id="ARBA00022679"/>
    </source>
</evidence>
<evidence type="ECO:0000259" key="7">
    <source>
        <dbReference type="Pfam" id="PF00294"/>
    </source>
</evidence>
<gene>
    <name evidence="8" type="ORF">CBF27_00670</name>
</gene>
<dbReference type="InterPro" id="IPR011611">
    <property type="entry name" value="PfkB_dom"/>
</dbReference>
<keyword evidence="5 6" id="KW-0067">ATP-binding</keyword>
<comment type="catalytic activity">
    <reaction evidence="6">
        <text>D-tagatofuranose 6-phosphate + ATP = D-tagatofuranose 1,6-bisphosphate + ADP + H(+)</text>
        <dbReference type="Rhea" id="RHEA:12420"/>
        <dbReference type="ChEBI" id="CHEBI:15378"/>
        <dbReference type="ChEBI" id="CHEBI:30616"/>
        <dbReference type="ChEBI" id="CHEBI:58694"/>
        <dbReference type="ChEBI" id="CHEBI:58695"/>
        <dbReference type="ChEBI" id="CHEBI:456216"/>
        <dbReference type="EC" id="2.7.1.144"/>
    </reaction>
</comment>
<dbReference type="InterPro" id="IPR017583">
    <property type="entry name" value="Tagatose/fructose_Pkinase"/>
</dbReference>
<dbReference type="GO" id="GO:0005988">
    <property type="term" value="P:lactose metabolic process"/>
    <property type="evidence" value="ECO:0007669"/>
    <property type="project" value="UniProtKB-KW"/>
</dbReference>
<proteinExistence type="inferred from homology"/>
<feature type="domain" description="Carbohydrate kinase PfkB" evidence="7">
    <location>
        <begin position="24"/>
        <end position="281"/>
    </location>
</feature>
<keyword evidence="4" id="KW-0418">Kinase</keyword>
<organism evidence="8 9">
    <name type="scientific">Vagococcus acidifermentans</name>
    <dbReference type="NCBI Taxonomy" id="564710"/>
    <lineage>
        <taxon>Bacteria</taxon>
        <taxon>Bacillati</taxon>
        <taxon>Bacillota</taxon>
        <taxon>Bacilli</taxon>
        <taxon>Lactobacillales</taxon>
        <taxon>Enterococcaceae</taxon>
        <taxon>Vagococcus</taxon>
    </lineage>
</organism>
<comment type="caution">
    <text evidence="8">The sequence shown here is derived from an EMBL/GenBank/DDBJ whole genome shotgun (WGS) entry which is preliminary data.</text>
</comment>
<keyword evidence="9" id="KW-1185">Reference proteome</keyword>
<sequence>MIHLICPNPAVDRTLLFKTIESSVPNRPIEVREFPGGKSFNVAYALTYEKDLPDIMIHTMIGGLYGTHLVELAAEKGYKIEATTVEKNTRLCNILVDMTEKEILPIYEAGFDLNADTLDLFTEKLISSINNNDIIVFSGSLMKGMPSNYISQVVSTLKKRQVNFKLCVDTSGKALATTYHETNPYLIKINDEEIQDIFPEKKLATVDDYLALLTKDIKKEIPNFVITLGKEGIVGRIDGELYRGFAEPIKAKNPIACGDFFLGRLVRGIANNDSAEKMLKSSLLFSTCNAMNWYPEITKEQLKHIGPTVTVNQIQNNKL</sequence>
<dbReference type="GO" id="GO:0005524">
    <property type="term" value="F:ATP binding"/>
    <property type="evidence" value="ECO:0007669"/>
    <property type="project" value="UniProtKB-KW"/>
</dbReference>
<comment type="pathway">
    <text evidence="6">Carbohydrate metabolism; D-tagatose 6-phosphate degradation; D-glyceraldehyde 3-phosphate and glycerone phosphate from D-tagatose 6-phosphate: step 1/2.</text>
</comment>
<evidence type="ECO:0000256" key="6">
    <source>
        <dbReference type="PIRNR" id="PIRNR000535"/>
    </source>
</evidence>
<name>A0A430B2I7_9ENTE</name>
<reference evidence="8 9" key="1">
    <citation type="submission" date="2017-05" db="EMBL/GenBank/DDBJ databases">
        <title>Vagococcus spp. assemblies.</title>
        <authorList>
            <person name="Gulvik C.A."/>
        </authorList>
    </citation>
    <scope>NUCLEOTIDE SEQUENCE [LARGE SCALE GENOMIC DNA]</scope>
    <source>
        <strain evidence="8 9">LMG 24798</strain>
    </source>
</reference>
<evidence type="ECO:0000313" key="8">
    <source>
        <dbReference type="EMBL" id="RSU14533.1"/>
    </source>
</evidence>
<accession>A0A430B2I7</accession>
<dbReference type="GO" id="GO:2001059">
    <property type="term" value="P:D-tagatose 6-phosphate catabolic process"/>
    <property type="evidence" value="ECO:0007669"/>
    <property type="project" value="UniProtKB-UniPathway"/>
</dbReference>
<comment type="similarity">
    <text evidence="1">Belongs to the carbohydrate kinase pfkB family.</text>
</comment>
<dbReference type="SUPFAM" id="SSF53613">
    <property type="entry name" value="Ribokinase-like"/>
    <property type="match status" value="1"/>
</dbReference>
<dbReference type="EMBL" id="NGKC01000001">
    <property type="protein sequence ID" value="RSU14533.1"/>
    <property type="molecule type" value="Genomic_DNA"/>
</dbReference>
<evidence type="ECO:0000313" key="9">
    <source>
        <dbReference type="Proteomes" id="UP000286773"/>
    </source>
</evidence>
<dbReference type="RefSeq" id="WP_126811357.1">
    <property type="nucleotide sequence ID" value="NZ_NGKC01000001.1"/>
</dbReference>
<evidence type="ECO:0000256" key="3">
    <source>
        <dbReference type="ARBA" id="ARBA00022741"/>
    </source>
</evidence>
<protein>
    <recommendedName>
        <fullName evidence="6">Tagatose-6-phosphate kinase</fullName>
        <ecNumber evidence="6">2.7.1.144</ecNumber>
    </recommendedName>
</protein>
<dbReference type="AlphaFoldDB" id="A0A430B2I7"/>
<keyword evidence="3 6" id="KW-0547">Nucleotide-binding</keyword>
<evidence type="ECO:0000256" key="5">
    <source>
        <dbReference type="ARBA" id="ARBA00022840"/>
    </source>
</evidence>
<dbReference type="PANTHER" id="PTHR46566:SF2">
    <property type="entry name" value="ATP-DEPENDENT 6-PHOSPHOFRUCTOKINASE ISOZYME 2"/>
    <property type="match status" value="1"/>
</dbReference>
<evidence type="ECO:0000256" key="1">
    <source>
        <dbReference type="ARBA" id="ARBA00005380"/>
    </source>
</evidence>
<dbReference type="OrthoDB" id="9801219at2"/>